<comment type="caution">
    <text evidence="2">The sequence shown here is derived from an EMBL/GenBank/DDBJ whole genome shotgun (WGS) entry which is preliminary data.</text>
</comment>
<dbReference type="EMBL" id="JANBPU010000027">
    <property type="protein sequence ID" value="KAJ1919425.1"/>
    <property type="molecule type" value="Genomic_DNA"/>
</dbReference>
<evidence type="ECO:0000313" key="3">
    <source>
        <dbReference type="Proteomes" id="UP001150538"/>
    </source>
</evidence>
<protein>
    <submittedName>
        <fullName evidence="2">Uncharacterized protein</fullName>
    </submittedName>
</protein>
<accession>A0A9W7ZYT1</accession>
<reference evidence="2" key="1">
    <citation type="submission" date="2022-07" db="EMBL/GenBank/DDBJ databases">
        <title>Phylogenomic reconstructions and comparative analyses of Kickxellomycotina fungi.</title>
        <authorList>
            <person name="Reynolds N.K."/>
            <person name="Stajich J.E."/>
            <person name="Barry K."/>
            <person name="Grigoriev I.V."/>
            <person name="Crous P."/>
            <person name="Smith M.E."/>
        </authorList>
    </citation>
    <scope>NUCLEOTIDE SEQUENCE</scope>
    <source>
        <strain evidence="2">NBRC 100468</strain>
    </source>
</reference>
<proteinExistence type="predicted"/>
<dbReference type="Proteomes" id="UP001150538">
    <property type="component" value="Unassembled WGS sequence"/>
</dbReference>
<sequence>MGKKSKKESKAQATNVADKNKSSAKGDVSPKADAKKVDEIDDIFSGKSKAKSQAKDDAEKNEKAKKVGENKESKSQKSDKSDKKKASISSKPKKEVKVVDASGKGDNPLKKDEANLSQLKKRNRSQTGQTESNDIDDLFADSRGKKSSKYIFILNRVHVQGKGLGRS</sequence>
<organism evidence="2 3">
    <name type="scientific">Mycoemilia scoparia</name>
    <dbReference type="NCBI Taxonomy" id="417184"/>
    <lineage>
        <taxon>Eukaryota</taxon>
        <taxon>Fungi</taxon>
        <taxon>Fungi incertae sedis</taxon>
        <taxon>Zoopagomycota</taxon>
        <taxon>Kickxellomycotina</taxon>
        <taxon>Kickxellomycetes</taxon>
        <taxon>Kickxellales</taxon>
        <taxon>Kickxellaceae</taxon>
        <taxon>Mycoemilia</taxon>
    </lineage>
</organism>
<evidence type="ECO:0000256" key="1">
    <source>
        <dbReference type="SAM" id="MobiDB-lite"/>
    </source>
</evidence>
<keyword evidence="3" id="KW-1185">Reference proteome</keyword>
<dbReference type="AlphaFoldDB" id="A0A9W7ZYT1"/>
<name>A0A9W7ZYT1_9FUNG</name>
<feature type="compositionally biased region" description="Basic and acidic residues" evidence="1">
    <location>
        <begin position="53"/>
        <end position="85"/>
    </location>
</feature>
<evidence type="ECO:0000313" key="2">
    <source>
        <dbReference type="EMBL" id="KAJ1919425.1"/>
    </source>
</evidence>
<feature type="compositionally biased region" description="Basic and acidic residues" evidence="1">
    <location>
        <begin position="28"/>
        <end position="38"/>
    </location>
</feature>
<feature type="region of interest" description="Disordered" evidence="1">
    <location>
        <begin position="1"/>
        <end position="140"/>
    </location>
</feature>
<gene>
    <name evidence="2" type="ORF">H4219_002017</name>
</gene>